<evidence type="ECO:0000256" key="7">
    <source>
        <dbReference type="ARBA" id="ARBA00022842"/>
    </source>
</evidence>
<sequence>MSGKRMLTVMTQNMYLGASPLPLFGTTAAELPPRVTQVVEQFLATNIFARVNGIAAEVKRVRPDLLAFQAVEIVRLLAPPGSQAPSVTYNFLTLIQRALRKQGLDYQVVSIGRNFFGTAPSSTNYTVSLRDRTVILANRNSPLSFSNVQNRNFRVNLVTVVGGNPFPNTLGYSIVDVNAYGRKFKFATAHLDFYSPAIRLAQVNELIRALSNTNLPVLLIGDFNSDAITKERTYQRLLNAGYTDAWNVKGVGSGATYGNRDNLLNVFPMYTRRDDYVLFKGRSAFQVNQISRTGATQRSRRPSAPLWPSQNAGVAANLQLL</sequence>
<evidence type="ECO:0000313" key="10">
    <source>
        <dbReference type="EMBL" id="SFS76339.1"/>
    </source>
</evidence>
<evidence type="ECO:0000259" key="9">
    <source>
        <dbReference type="Pfam" id="PF03372"/>
    </source>
</evidence>
<keyword evidence="10" id="KW-0255">Endonuclease</keyword>
<dbReference type="GO" id="GO:0004519">
    <property type="term" value="F:endonuclease activity"/>
    <property type="evidence" value="ECO:0007669"/>
    <property type="project" value="UniProtKB-KW"/>
</dbReference>
<evidence type="ECO:0000313" key="11">
    <source>
        <dbReference type="Proteomes" id="UP000198660"/>
    </source>
</evidence>
<dbReference type="PANTHER" id="PTHR15822">
    <property type="entry name" value="TRAF AND TNF RECEPTOR-ASSOCIATED PROTEIN"/>
    <property type="match status" value="1"/>
</dbReference>
<dbReference type="GO" id="GO:0004527">
    <property type="term" value="F:exonuclease activity"/>
    <property type="evidence" value="ECO:0007669"/>
    <property type="project" value="UniProtKB-KW"/>
</dbReference>
<dbReference type="Gene3D" id="3.60.10.10">
    <property type="entry name" value="Endonuclease/exonuclease/phosphatase"/>
    <property type="match status" value="1"/>
</dbReference>
<name>A0A1I6SHF4_9BACL</name>
<evidence type="ECO:0000256" key="8">
    <source>
        <dbReference type="ARBA" id="ARBA00023204"/>
    </source>
</evidence>
<dbReference type="RefSeq" id="WP_091837243.1">
    <property type="nucleotide sequence ID" value="NZ_FPAA01000007.1"/>
</dbReference>
<dbReference type="EMBL" id="FPAA01000007">
    <property type="protein sequence ID" value="SFS76339.1"/>
    <property type="molecule type" value="Genomic_DNA"/>
</dbReference>
<organism evidence="10 11">
    <name type="scientific">Marininema halotolerans</name>
    <dbReference type="NCBI Taxonomy" id="1155944"/>
    <lineage>
        <taxon>Bacteria</taxon>
        <taxon>Bacillati</taxon>
        <taxon>Bacillota</taxon>
        <taxon>Bacilli</taxon>
        <taxon>Bacillales</taxon>
        <taxon>Thermoactinomycetaceae</taxon>
        <taxon>Marininema</taxon>
    </lineage>
</organism>
<dbReference type="InterPro" id="IPR036691">
    <property type="entry name" value="Endo/exonu/phosph_ase_sf"/>
</dbReference>
<evidence type="ECO:0000256" key="6">
    <source>
        <dbReference type="ARBA" id="ARBA00022801"/>
    </source>
</evidence>
<evidence type="ECO:0000256" key="1">
    <source>
        <dbReference type="ARBA" id="ARBA00001936"/>
    </source>
</evidence>
<dbReference type="InterPro" id="IPR005135">
    <property type="entry name" value="Endo/exonuclease/phosphatase"/>
</dbReference>
<evidence type="ECO:0000256" key="4">
    <source>
        <dbReference type="ARBA" id="ARBA00022723"/>
    </source>
</evidence>
<protein>
    <submittedName>
        <fullName evidence="10">Metal-dependent hydrolase, endonuclease/exonuclease/phosphatase family</fullName>
    </submittedName>
</protein>
<accession>A0A1I6SHF4</accession>
<dbReference type="OrthoDB" id="9787701at2"/>
<keyword evidence="3" id="KW-0540">Nuclease</keyword>
<keyword evidence="5" id="KW-0227">DNA damage</keyword>
<dbReference type="GO" id="GO:0006281">
    <property type="term" value="P:DNA repair"/>
    <property type="evidence" value="ECO:0007669"/>
    <property type="project" value="UniProtKB-KW"/>
</dbReference>
<keyword evidence="7" id="KW-0460">Magnesium</keyword>
<evidence type="ECO:0000256" key="2">
    <source>
        <dbReference type="ARBA" id="ARBA00001946"/>
    </source>
</evidence>
<dbReference type="InterPro" id="IPR051547">
    <property type="entry name" value="TDP2-like"/>
</dbReference>
<dbReference type="AlphaFoldDB" id="A0A1I6SHF4"/>
<keyword evidence="10" id="KW-0269">Exonuclease</keyword>
<dbReference type="SUPFAM" id="SSF56219">
    <property type="entry name" value="DNase I-like"/>
    <property type="match status" value="1"/>
</dbReference>
<reference evidence="11" key="1">
    <citation type="submission" date="2016-10" db="EMBL/GenBank/DDBJ databases">
        <authorList>
            <person name="Varghese N."/>
            <person name="Submissions S."/>
        </authorList>
    </citation>
    <scope>NUCLEOTIDE SEQUENCE [LARGE SCALE GENOMIC DNA]</scope>
    <source>
        <strain evidence="11">DSM 45789</strain>
    </source>
</reference>
<comment type="cofactor">
    <cofactor evidence="2">
        <name>Mg(2+)</name>
        <dbReference type="ChEBI" id="CHEBI:18420"/>
    </cofactor>
</comment>
<evidence type="ECO:0000256" key="5">
    <source>
        <dbReference type="ARBA" id="ARBA00022763"/>
    </source>
</evidence>
<dbReference type="Pfam" id="PF03372">
    <property type="entry name" value="Exo_endo_phos"/>
    <property type="match status" value="1"/>
</dbReference>
<evidence type="ECO:0000256" key="3">
    <source>
        <dbReference type="ARBA" id="ARBA00022722"/>
    </source>
</evidence>
<keyword evidence="4" id="KW-0479">Metal-binding</keyword>
<dbReference type="GO" id="GO:0046872">
    <property type="term" value="F:metal ion binding"/>
    <property type="evidence" value="ECO:0007669"/>
    <property type="project" value="UniProtKB-KW"/>
</dbReference>
<keyword evidence="6 10" id="KW-0378">Hydrolase</keyword>
<dbReference type="PANTHER" id="PTHR15822:SF4">
    <property type="entry name" value="TYROSYL-DNA PHOSPHODIESTERASE 2"/>
    <property type="match status" value="1"/>
</dbReference>
<proteinExistence type="predicted"/>
<dbReference type="Proteomes" id="UP000198660">
    <property type="component" value="Unassembled WGS sequence"/>
</dbReference>
<keyword evidence="8" id="KW-0234">DNA repair</keyword>
<keyword evidence="11" id="KW-1185">Reference proteome</keyword>
<feature type="domain" description="Endonuclease/exonuclease/phosphatase" evidence="9">
    <location>
        <begin position="51"/>
        <end position="281"/>
    </location>
</feature>
<gene>
    <name evidence="10" type="ORF">SAMN05444972_10791</name>
</gene>
<comment type="cofactor">
    <cofactor evidence="1">
        <name>Mn(2+)</name>
        <dbReference type="ChEBI" id="CHEBI:29035"/>
    </cofactor>
</comment>